<dbReference type="EMBL" id="BMAW01060710">
    <property type="protein sequence ID" value="GFT27636.1"/>
    <property type="molecule type" value="Genomic_DNA"/>
</dbReference>
<evidence type="ECO:0000313" key="2">
    <source>
        <dbReference type="Proteomes" id="UP000887013"/>
    </source>
</evidence>
<keyword evidence="2" id="KW-1185">Reference proteome</keyword>
<proteinExistence type="predicted"/>
<organism evidence="1 2">
    <name type="scientific">Nephila pilipes</name>
    <name type="common">Giant wood spider</name>
    <name type="synonym">Nephila maculata</name>
    <dbReference type="NCBI Taxonomy" id="299642"/>
    <lineage>
        <taxon>Eukaryota</taxon>
        <taxon>Metazoa</taxon>
        <taxon>Ecdysozoa</taxon>
        <taxon>Arthropoda</taxon>
        <taxon>Chelicerata</taxon>
        <taxon>Arachnida</taxon>
        <taxon>Araneae</taxon>
        <taxon>Araneomorphae</taxon>
        <taxon>Entelegynae</taxon>
        <taxon>Araneoidea</taxon>
        <taxon>Nephilidae</taxon>
        <taxon>Nephila</taxon>
    </lineage>
</organism>
<protein>
    <submittedName>
        <fullName evidence="1">Uncharacterized protein</fullName>
    </submittedName>
</protein>
<dbReference type="AlphaFoldDB" id="A0A8X6NPU3"/>
<accession>A0A8X6NPU3</accession>
<dbReference type="Proteomes" id="UP000887013">
    <property type="component" value="Unassembled WGS sequence"/>
</dbReference>
<gene>
    <name evidence="1" type="ORF">NPIL_581891</name>
</gene>
<name>A0A8X6NPU3_NEPPI</name>
<sequence length="132" mass="15499">MKDIRHPLRVGKCHQPYHILHVLLDRYSALNTNKILPGIERNCALNHNVFIRWGVPQLMPDWICLHVVATLLHGDYHWINRSVTHLRTRPCAIPSSTSCQPSTIAWSISRFSECFKHAAKWRYKWLPSHHHL</sequence>
<comment type="caution">
    <text evidence="1">The sequence shown here is derived from an EMBL/GenBank/DDBJ whole genome shotgun (WGS) entry which is preliminary data.</text>
</comment>
<evidence type="ECO:0000313" key="1">
    <source>
        <dbReference type="EMBL" id="GFT27636.1"/>
    </source>
</evidence>
<reference evidence="1" key="1">
    <citation type="submission" date="2020-08" db="EMBL/GenBank/DDBJ databases">
        <title>Multicomponent nature underlies the extraordinary mechanical properties of spider dragline silk.</title>
        <authorList>
            <person name="Kono N."/>
            <person name="Nakamura H."/>
            <person name="Mori M."/>
            <person name="Yoshida Y."/>
            <person name="Ohtoshi R."/>
            <person name="Malay A.D."/>
            <person name="Moran D.A.P."/>
            <person name="Tomita M."/>
            <person name="Numata K."/>
            <person name="Arakawa K."/>
        </authorList>
    </citation>
    <scope>NUCLEOTIDE SEQUENCE</scope>
</reference>